<reference evidence="1 2" key="1">
    <citation type="journal article" date="2014" name="Agronomy (Basel)">
        <title>A Draft Genome Sequence for Ensete ventricosum, the Drought-Tolerant Tree Against Hunger.</title>
        <authorList>
            <person name="Harrison J."/>
            <person name="Moore K.A."/>
            <person name="Paszkiewicz K."/>
            <person name="Jones T."/>
            <person name="Grant M."/>
            <person name="Ambacheew D."/>
            <person name="Muzemil S."/>
            <person name="Studholme D.J."/>
        </authorList>
    </citation>
    <scope>NUCLEOTIDE SEQUENCE [LARGE SCALE GENOMIC DNA]</scope>
</reference>
<dbReference type="Proteomes" id="UP000287651">
    <property type="component" value="Unassembled WGS sequence"/>
</dbReference>
<accession>A0A426YVW5</accession>
<organism evidence="1 2">
    <name type="scientific">Ensete ventricosum</name>
    <name type="common">Abyssinian banana</name>
    <name type="synonym">Musa ensete</name>
    <dbReference type="NCBI Taxonomy" id="4639"/>
    <lineage>
        <taxon>Eukaryota</taxon>
        <taxon>Viridiplantae</taxon>
        <taxon>Streptophyta</taxon>
        <taxon>Embryophyta</taxon>
        <taxon>Tracheophyta</taxon>
        <taxon>Spermatophyta</taxon>
        <taxon>Magnoliopsida</taxon>
        <taxon>Liliopsida</taxon>
        <taxon>Zingiberales</taxon>
        <taxon>Musaceae</taxon>
        <taxon>Ensete</taxon>
    </lineage>
</organism>
<comment type="caution">
    <text evidence="1">The sequence shown here is derived from an EMBL/GenBank/DDBJ whole genome shotgun (WGS) entry which is preliminary data.</text>
</comment>
<proteinExistence type="predicted"/>
<evidence type="ECO:0000313" key="2">
    <source>
        <dbReference type="Proteomes" id="UP000287651"/>
    </source>
</evidence>
<protein>
    <submittedName>
        <fullName evidence="1">Uncharacterized protein</fullName>
    </submittedName>
</protein>
<feature type="non-terminal residue" evidence="1">
    <location>
        <position position="1"/>
    </location>
</feature>
<name>A0A426YVW5_ENSVE</name>
<gene>
    <name evidence="1" type="ORF">B296_00035654</name>
</gene>
<dbReference type="EMBL" id="AMZH03009887">
    <property type="protein sequence ID" value="RRT55868.1"/>
    <property type="molecule type" value="Genomic_DNA"/>
</dbReference>
<dbReference type="AlphaFoldDB" id="A0A426YVW5"/>
<evidence type="ECO:0000313" key="1">
    <source>
        <dbReference type="EMBL" id="RRT55868.1"/>
    </source>
</evidence>
<sequence length="55" mass="6589">ILYLKEVKAHHLLSDVVFTRCITYSCFISVHPESWNPMWSVSRYGDEHERKNDLH</sequence>